<evidence type="ECO:0000313" key="1">
    <source>
        <dbReference type="EMBL" id="KII84720.1"/>
    </source>
</evidence>
<dbReference type="Proteomes" id="UP000053263">
    <property type="component" value="Unassembled WGS sequence"/>
</dbReference>
<dbReference type="AlphaFoldDB" id="A0A0C9SY13"/>
<dbReference type="EMBL" id="KN832569">
    <property type="protein sequence ID" value="KII84720.1"/>
    <property type="molecule type" value="Genomic_DNA"/>
</dbReference>
<protein>
    <submittedName>
        <fullName evidence="1">Uncharacterized protein</fullName>
    </submittedName>
</protein>
<name>A0A0C9SY13_PLICR</name>
<keyword evidence="2" id="KW-1185">Reference proteome</keyword>
<accession>A0A0C9SY13</accession>
<organism evidence="1 2">
    <name type="scientific">Plicaturopsis crispa FD-325 SS-3</name>
    <dbReference type="NCBI Taxonomy" id="944288"/>
    <lineage>
        <taxon>Eukaryota</taxon>
        <taxon>Fungi</taxon>
        <taxon>Dikarya</taxon>
        <taxon>Basidiomycota</taxon>
        <taxon>Agaricomycotina</taxon>
        <taxon>Agaricomycetes</taxon>
        <taxon>Agaricomycetidae</taxon>
        <taxon>Amylocorticiales</taxon>
        <taxon>Amylocorticiaceae</taxon>
        <taxon>Plicatura</taxon>
        <taxon>Plicaturopsis crispa</taxon>
    </lineage>
</organism>
<dbReference type="HOGENOM" id="CLU_1816596_0_0_1"/>
<sequence>MMTPLFWRPGTKSVAALATFLCPYYTNRVCVGAPLYLRRPTVTIVSPIRESPSSTVLFNHVTNSIANALRARLQSNTTSWISATLRFAAGAPLLAVTWTQFLFLCAGRVAHAEISTSPPPSYVLLVLAAGRRYYVVYYLCRH</sequence>
<evidence type="ECO:0000313" key="2">
    <source>
        <dbReference type="Proteomes" id="UP000053263"/>
    </source>
</evidence>
<reference evidence="1 2" key="1">
    <citation type="submission" date="2014-06" db="EMBL/GenBank/DDBJ databases">
        <title>Evolutionary Origins and Diversification of the Mycorrhizal Mutualists.</title>
        <authorList>
            <consortium name="DOE Joint Genome Institute"/>
            <consortium name="Mycorrhizal Genomics Consortium"/>
            <person name="Kohler A."/>
            <person name="Kuo A."/>
            <person name="Nagy L.G."/>
            <person name="Floudas D."/>
            <person name="Copeland A."/>
            <person name="Barry K.W."/>
            <person name="Cichocki N."/>
            <person name="Veneault-Fourrey C."/>
            <person name="LaButti K."/>
            <person name="Lindquist E.A."/>
            <person name="Lipzen A."/>
            <person name="Lundell T."/>
            <person name="Morin E."/>
            <person name="Murat C."/>
            <person name="Riley R."/>
            <person name="Ohm R."/>
            <person name="Sun H."/>
            <person name="Tunlid A."/>
            <person name="Henrissat B."/>
            <person name="Grigoriev I.V."/>
            <person name="Hibbett D.S."/>
            <person name="Martin F."/>
        </authorList>
    </citation>
    <scope>NUCLEOTIDE SEQUENCE [LARGE SCALE GENOMIC DNA]</scope>
    <source>
        <strain evidence="1 2">FD-325 SS-3</strain>
    </source>
</reference>
<gene>
    <name evidence="1" type="ORF">PLICRDRAFT_339978</name>
</gene>
<proteinExistence type="predicted"/>